<feature type="compositionally biased region" description="Low complexity" evidence="1">
    <location>
        <begin position="88"/>
        <end position="101"/>
    </location>
</feature>
<reference evidence="3" key="1">
    <citation type="journal article" date="2011" name="Nature">
        <title>Genome sequence and analysis of the tuber crop potato.</title>
        <authorList>
            <consortium name="The Potato Genome Sequencing Consortium"/>
        </authorList>
    </citation>
    <scope>NUCLEOTIDE SEQUENCE [LARGE SCALE GENOMIC DNA]</scope>
    <source>
        <strain evidence="3">cv. DM1-3 516 R44</strain>
    </source>
</reference>
<dbReference type="InParanoid" id="M1DLU9"/>
<evidence type="ECO:0000313" key="3">
    <source>
        <dbReference type="Proteomes" id="UP000011115"/>
    </source>
</evidence>
<keyword evidence="3" id="KW-1185">Reference proteome</keyword>
<accession>M1DLU9</accession>
<dbReference type="HOGENOM" id="CLU_029307_11_1_1"/>
<dbReference type="Gramene" id="PGSC0003DMT400091084">
    <property type="protein sequence ID" value="PGSC0003DMT400091084"/>
    <property type="gene ID" value="PGSC0003DMG400040655"/>
</dbReference>
<feature type="region of interest" description="Disordered" evidence="1">
    <location>
        <begin position="88"/>
        <end position="114"/>
    </location>
</feature>
<dbReference type="PaxDb" id="4113-PGSC0003DMT400091084"/>
<organism evidence="2 3">
    <name type="scientific">Solanum tuberosum</name>
    <name type="common">Potato</name>
    <dbReference type="NCBI Taxonomy" id="4113"/>
    <lineage>
        <taxon>Eukaryota</taxon>
        <taxon>Viridiplantae</taxon>
        <taxon>Streptophyta</taxon>
        <taxon>Embryophyta</taxon>
        <taxon>Tracheophyta</taxon>
        <taxon>Spermatophyta</taxon>
        <taxon>Magnoliopsida</taxon>
        <taxon>eudicotyledons</taxon>
        <taxon>Gunneridae</taxon>
        <taxon>Pentapetalae</taxon>
        <taxon>asterids</taxon>
        <taxon>lamiids</taxon>
        <taxon>Solanales</taxon>
        <taxon>Solanaceae</taxon>
        <taxon>Solanoideae</taxon>
        <taxon>Solaneae</taxon>
        <taxon>Solanum</taxon>
    </lineage>
</organism>
<evidence type="ECO:0000256" key="1">
    <source>
        <dbReference type="SAM" id="MobiDB-lite"/>
    </source>
</evidence>
<proteinExistence type="predicted"/>
<protein>
    <recommendedName>
        <fullName evidence="4">Polyprotein protein</fullName>
    </recommendedName>
</protein>
<reference evidence="2" key="2">
    <citation type="submission" date="2015-06" db="UniProtKB">
        <authorList>
            <consortium name="EnsemblPlants"/>
        </authorList>
    </citation>
    <scope>IDENTIFICATION</scope>
    <source>
        <strain evidence="2">DM1-3 516 R44</strain>
    </source>
</reference>
<dbReference type="EnsemblPlants" id="PGSC0003DMT400091084">
    <property type="protein sequence ID" value="PGSC0003DMT400091084"/>
    <property type="gene ID" value="PGSC0003DMG400040655"/>
</dbReference>
<dbReference type="Proteomes" id="UP000011115">
    <property type="component" value="Unassembled WGS sequence"/>
</dbReference>
<dbReference type="AlphaFoldDB" id="M1DLU9"/>
<sequence>MDYLKSTHFPSLFDSAEDPNAPANFEMPPTKTVDVHMDVVVDWSEMEMDVKLLDAHEEAIYEDLPDLEKMIVHLVIQKSMAGSTGASVAASAGTDAKAADVTPGIDATTDGATV</sequence>
<evidence type="ECO:0000313" key="2">
    <source>
        <dbReference type="EnsemblPlants" id="PGSC0003DMT400091084"/>
    </source>
</evidence>
<name>M1DLU9_SOLTU</name>
<evidence type="ECO:0008006" key="4">
    <source>
        <dbReference type="Google" id="ProtNLM"/>
    </source>
</evidence>